<keyword evidence="1 3" id="KW-0808">Transferase</keyword>
<dbReference type="EMBL" id="QGGL01000002">
    <property type="protein sequence ID" value="PWK15802.1"/>
    <property type="molecule type" value="Genomic_DNA"/>
</dbReference>
<dbReference type="PANTHER" id="PTHR13947">
    <property type="entry name" value="GNAT FAMILY N-ACETYLTRANSFERASE"/>
    <property type="match status" value="1"/>
</dbReference>
<dbReference type="InterPro" id="IPR000182">
    <property type="entry name" value="GNAT_dom"/>
</dbReference>
<sequence length="155" mass="17375">MITYIDVQVKEHAQKLLALQIPSYRVEAKLIGFDGIPPLHDTTESLQGCGETFFVYELEGQLAGAISYERDGDEVTICRMMVHPDYFRRGIAGKLLRHVQEVEARTQRFLVSTGSANEPALALYGRDGFQVTSEREVAPGIWLTFLAKVTPFLGR</sequence>
<dbReference type="Proteomes" id="UP000245634">
    <property type="component" value="Unassembled WGS sequence"/>
</dbReference>
<comment type="caution">
    <text evidence="3">The sequence shown here is derived from an EMBL/GenBank/DDBJ whole genome shotgun (WGS) entry which is preliminary data.</text>
</comment>
<dbReference type="GO" id="GO:0008080">
    <property type="term" value="F:N-acetyltransferase activity"/>
    <property type="evidence" value="ECO:0007669"/>
    <property type="project" value="InterPro"/>
</dbReference>
<evidence type="ECO:0000259" key="2">
    <source>
        <dbReference type="PROSITE" id="PS51186"/>
    </source>
</evidence>
<dbReference type="Gene3D" id="3.40.630.30">
    <property type="match status" value="1"/>
</dbReference>
<accession>A0A316DE48</accession>
<feature type="domain" description="N-acetyltransferase" evidence="2">
    <location>
        <begin position="2"/>
        <end position="148"/>
    </location>
</feature>
<reference evidence="3 4" key="1">
    <citation type="submission" date="2018-05" db="EMBL/GenBank/DDBJ databases">
        <title>Genomic Encyclopedia of Type Strains, Phase IV (KMG-IV): sequencing the most valuable type-strain genomes for metagenomic binning, comparative biology and taxonomic classification.</title>
        <authorList>
            <person name="Goeker M."/>
        </authorList>
    </citation>
    <scope>NUCLEOTIDE SEQUENCE [LARGE SCALE GENOMIC DNA]</scope>
    <source>
        <strain evidence="3 4">DSM 18773</strain>
    </source>
</reference>
<dbReference type="AlphaFoldDB" id="A0A316DE48"/>
<protein>
    <submittedName>
        <fullName evidence="3">Acetyltransferase (GNAT) family protein</fullName>
    </submittedName>
</protein>
<dbReference type="Pfam" id="PF13508">
    <property type="entry name" value="Acetyltransf_7"/>
    <property type="match status" value="1"/>
</dbReference>
<dbReference type="PROSITE" id="PS51186">
    <property type="entry name" value="GNAT"/>
    <property type="match status" value="1"/>
</dbReference>
<dbReference type="CDD" id="cd04301">
    <property type="entry name" value="NAT_SF"/>
    <property type="match status" value="1"/>
</dbReference>
<dbReference type="PANTHER" id="PTHR13947:SF37">
    <property type="entry name" value="LD18367P"/>
    <property type="match status" value="1"/>
</dbReference>
<dbReference type="OrthoDB" id="46888at2"/>
<keyword evidence="4" id="KW-1185">Reference proteome</keyword>
<name>A0A316DE48_9BACL</name>
<evidence type="ECO:0000256" key="1">
    <source>
        <dbReference type="ARBA" id="ARBA00022679"/>
    </source>
</evidence>
<dbReference type="InterPro" id="IPR016181">
    <property type="entry name" value="Acyl_CoA_acyltransferase"/>
</dbReference>
<dbReference type="SUPFAM" id="SSF55729">
    <property type="entry name" value="Acyl-CoA N-acyltransferases (Nat)"/>
    <property type="match status" value="1"/>
</dbReference>
<dbReference type="InterPro" id="IPR050769">
    <property type="entry name" value="NAT_camello-type"/>
</dbReference>
<evidence type="ECO:0000313" key="4">
    <source>
        <dbReference type="Proteomes" id="UP000245634"/>
    </source>
</evidence>
<evidence type="ECO:0000313" key="3">
    <source>
        <dbReference type="EMBL" id="PWK15802.1"/>
    </source>
</evidence>
<gene>
    <name evidence="3" type="ORF">C7459_10242</name>
</gene>
<organism evidence="3 4">
    <name type="scientific">Tumebacillus permanentifrigoris</name>
    <dbReference type="NCBI Taxonomy" id="378543"/>
    <lineage>
        <taxon>Bacteria</taxon>
        <taxon>Bacillati</taxon>
        <taxon>Bacillota</taxon>
        <taxon>Bacilli</taxon>
        <taxon>Bacillales</taxon>
        <taxon>Alicyclobacillaceae</taxon>
        <taxon>Tumebacillus</taxon>
    </lineage>
</organism>
<dbReference type="RefSeq" id="WP_109686016.1">
    <property type="nucleotide sequence ID" value="NZ_QGGL01000002.1"/>
</dbReference>
<proteinExistence type="predicted"/>